<dbReference type="InterPro" id="IPR036412">
    <property type="entry name" value="HAD-like_sf"/>
</dbReference>
<accession>A0A078ASI1</accession>
<dbReference type="SMART" id="SM00577">
    <property type="entry name" value="CPDc"/>
    <property type="match status" value="1"/>
</dbReference>
<evidence type="ECO:0000259" key="2">
    <source>
        <dbReference type="PROSITE" id="PS50969"/>
    </source>
</evidence>
<dbReference type="CDD" id="cd07521">
    <property type="entry name" value="HAD_FCP1-like"/>
    <property type="match status" value="1"/>
</dbReference>
<feature type="compositionally biased region" description="Polar residues" evidence="1">
    <location>
        <begin position="202"/>
        <end position="212"/>
    </location>
</feature>
<dbReference type="AlphaFoldDB" id="A0A078ASI1"/>
<dbReference type="PANTHER" id="PTHR12210">
    <property type="entry name" value="DULLARD PROTEIN PHOSPHATASE"/>
    <property type="match status" value="1"/>
</dbReference>
<dbReference type="Pfam" id="PF03031">
    <property type="entry name" value="NIF"/>
    <property type="match status" value="1"/>
</dbReference>
<evidence type="ECO:0000313" key="4">
    <source>
        <dbReference type="Proteomes" id="UP000039865"/>
    </source>
</evidence>
<name>A0A078ASI1_STYLE</name>
<keyword evidence="4" id="KW-1185">Reference proteome</keyword>
<feature type="compositionally biased region" description="Polar residues" evidence="1">
    <location>
        <begin position="80"/>
        <end position="96"/>
    </location>
</feature>
<reference evidence="3 4" key="1">
    <citation type="submission" date="2014-06" db="EMBL/GenBank/DDBJ databases">
        <authorList>
            <person name="Swart Estienne"/>
        </authorList>
    </citation>
    <scope>NUCLEOTIDE SEQUENCE [LARGE SCALE GENOMIC DNA]</scope>
    <source>
        <strain evidence="3 4">130c</strain>
    </source>
</reference>
<organism evidence="3 4">
    <name type="scientific">Stylonychia lemnae</name>
    <name type="common">Ciliate</name>
    <dbReference type="NCBI Taxonomy" id="5949"/>
    <lineage>
        <taxon>Eukaryota</taxon>
        <taxon>Sar</taxon>
        <taxon>Alveolata</taxon>
        <taxon>Ciliophora</taxon>
        <taxon>Intramacronucleata</taxon>
        <taxon>Spirotrichea</taxon>
        <taxon>Stichotrichia</taxon>
        <taxon>Sporadotrichida</taxon>
        <taxon>Oxytrichidae</taxon>
        <taxon>Stylonychinae</taxon>
        <taxon>Stylonychia</taxon>
    </lineage>
</organism>
<proteinExistence type="predicted"/>
<evidence type="ECO:0000256" key="1">
    <source>
        <dbReference type="SAM" id="MobiDB-lite"/>
    </source>
</evidence>
<feature type="compositionally biased region" description="Basic and acidic residues" evidence="1">
    <location>
        <begin position="36"/>
        <end position="49"/>
    </location>
</feature>
<dbReference type="EMBL" id="CCKQ01012544">
    <property type="protein sequence ID" value="CDW84172.1"/>
    <property type="molecule type" value="Genomic_DNA"/>
</dbReference>
<dbReference type="GO" id="GO:0016791">
    <property type="term" value="F:phosphatase activity"/>
    <property type="evidence" value="ECO:0007669"/>
    <property type="project" value="InterPro"/>
</dbReference>
<feature type="region of interest" description="Disordered" evidence="1">
    <location>
        <begin position="307"/>
        <end position="344"/>
    </location>
</feature>
<gene>
    <name evidence="3" type="primary">Contig13051.g13916</name>
    <name evidence="3" type="ORF">STYLEM_13229</name>
</gene>
<dbReference type="NCBIfam" id="TIGR02251">
    <property type="entry name" value="HIF-SF_euk"/>
    <property type="match status" value="1"/>
</dbReference>
<dbReference type="InterPro" id="IPR011948">
    <property type="entry name" value="Dullard_phosphatase"/>
</dbReference>
<evidence type="ECO:0000313" key="3">
    <source>
        <dbReference type="EMBL" id="CDW84172.1"/>
    </source>
</evidence>
<protein>
    <submittedName>
        <fullName evidence="3">Nli interacting factor-like phosphatase family protein</fullName>
    </submittedName>
</protein>
<feature type="region of interest" description="Disordered" evidence="1">
    <location>
        <begin position="162"/>
        <end position="231"/>
    </location>
</feature>
<feature type="domain" description="FCP1 homology" evidence="2">
    <location>
        <begin position="616"/>
        <end position="780"/>
    </location>
</feature>
<feature type="compositionally biased region" description="Polar residues" evidence="1">
    <location>
        <begin position="319"/>
        <end position="328"/>
    </location>
</feature>
<feature type="compositionally biased region" description="Basic and acidic residues" evidence="1">
    <location>
        <begin position="186"/>
        <end position="201"/>
    </location>
</feature>
<dbReference type="InterPro" id="IPR004274">
    <property type="entry name" value="FCP1_dom"/>
</dbReference>
<feature type="region of interest" description="Disordered" evidence="1">
    <location>
        <begin position="1"/>
        <end position="96"/>
    </location>
</feature>
<dbReference type="FunFam" id="3.40.50.1000:FF:000184">
    <property type="entry name" value="Uncharacterized protein"/>
    <property type="match status" value="1"/>
</dbReference>
<feature type="compositionally biased region" description="Polar residues" evidence="1">
    <location>
        <begin position="220"/>
        <end position="231"/>
    </location>
</feature>
<dbReference type="SUPFAM" id="SSF56784">
    <property type="entry name" value="HAD-like"/>
    <property type="match status" value="1"/>
</dbReference>
<dbReference type="Gene3D" id="3.40.50.1000">
    <property type="entry name" value="HAD superfamily/HAD-like"/>
    <property type="match status" value="1"/>
</dbReference>
<dbReference type="InParanoid" id="A0A078ASI1"/>
<dbReference type="InterPro" id="IPR023214">
    <property type="entry name" value="HAD_sf"/>
</dbReference>
<dbReference type="PROSITE" id="PS50969">
    <property type="entry name" value="FCP1"/>
    <property type="match status" value="1"/>
</dbReference>
<dbReference type="InterPro" id="IPR050365">
    <property type="entry name" value="TIM50"/>
</dbReference>
<dbReference type="OrthoDB" id="277011at2759"/>
<sequence length="896" mass="103081">MIKYEKNKSPQNQNVNSLIPKKTHLERKAQSQNKKINIDLSKRTPDNSKKQQKQKSQLEVSENKKVNEGCSFDESLMKSPISTARDQDASQNQTTLKKSISPGILSGRLTIKSINNIQQNIIDEDFSSDTKRSEFKAELIQHQEERQEEVGSVIIVNHHQHSHTPYIPSPNKNNQREDDQNLLSESDEKLRAPQPHKDNRRAYQSNKQQQFKSIEHRNQESIGGQSGTGSQYYEQQNDKIISNKRKYLDLVTKGTAINKERDSLILKEKKEKDISSSLIDSHKEIIYISNTYFEKEEENMNGVAQEDQYLPSQPPPFSKMSSSLSCDAQNEDVDECPPISPNQDKTSFVSRASIKLSKGFSSNSSSVTNRKSQCSHRCSRGGFKTLFNCCTQNNGTGRNKNDNNSDYSNGSAFNKVLINNKNGGSFVLRKSLSGSNLRAEDFTDDVDEYENDSYNHRLSIVKRKNVNQSKISQPGIKIREQSNIVSISSHFEEAQAQKKQQKLDKFVTKMPLNSQIQANNQSQRNNQDIAGIYVNLNSSSQTTQQQNYQTTSYAAGQKNVNNDDSATNSSGVMPQDIHRLHFLQTIQALHTIKNVLTITPENEIEHLKINLPPPNHPSKKKTLIFDMDETLIHCVDDIENEDPDVIIPIDFPDEDELVNAGVNIRPYLYECLEEANKLFQVIVFTASHKAYADAILDYIDPENKYFQYRLYRENCVQTKEGYYIKDLRILNNRDLRDVVIIDNSVFSFSFHIDNGIPIIPFYADKEDEEMLHLIYYLNCLTSVEDVRVQNQEAFELRKLQLQSPLEIINNYYTTNNQQQLLLQHNTENYDDRDIIMEENEDTQEVLSEDEIGYNDRQINYDSDLIEHQDIIKEQFKQKDQSFAFQTPRSLLDQQQQ</sequence>
<dbReference type="Proteomes" id="UP000039865">
    <property type="component" value="Unassembled WGS sequence"/>
</dbReference>